<dbReference type="GO" id="GO:0005524">
    <property type="term" value="F:ATP binding"/>
    <property type="evidence" value="ECO:0007669"/>
    <property type="project" value="UniProtKB-KW"/>
</dbReference>
<dbReference type="InterPro" id="IPR003593">
    <property type="entry name" value="AAA+_ATPase"/>
</dbReference>
<dbReference type="GO" id="GO:0005737">
    <property type="term" value="C:cytoplasm"/>
    <property type="evidence" value="ECO:0007669"/>
    <property type="project" value="TreeGrafter"/>
</dbReference>
<keyword evidence="6" id="KW-0645">Protease</keyword>
<reference evidence="7" key="1">
    <citation type="journal article" date="2015" name="PLoS Genet.">
        <title>Genome Sequence and Transcriptome Analyses of Chrysochromulina tobin: Metabolic Tools for Enhanced Algal Fitness in the Prominent Order Prymnesiales (Haptophyceae).</title>
        <authorList>
            <person name="Hovde B.T."/>
            <person name="Deodato C.R."/>
            <person name="Hunsperger H.M."/>
            <person name="Ryken S.A."/>
            <person name="Yost W."/>
            <person name="Jha R.K."/>
            <person name="Patterson J."/>
            <person name="Monnat R.J. Jr."/>
            <person name="Barlow S.B."/>
            <person name="Starkenburg S.R."/>
            <person name="Cattolico R.A."/>
        </authorList>
    </citation>
    <scope>NUCLEOTIDE SEQUENCE</scope>
    <source>
        <strain evidence="7">CCMP291</strain>
    </source>
</reference>
<evidence type="ECO:0000256" key="1">
    <source>
        <dbReference type="ARBA" id="ARBA00022741"/>
    </source>
</evidence>
<dbReference type="InterPro" id="IPR003959">
    <property type="entry name" value="ATPase_AAA_core"/>
</dbReference>
<dbReference type="InterPro" id="IPR050130">
    <property type="entry name" value="ClpA_ClpB"/>
</dbReference>
<keyword evidence="6" id="KW-0378">Hydrolase</keyword>
<dbReference type="PRINTS" id="PR00300">
    <property type="entry name" value="CLPPROTEASEA"/>
</dbReference>
<dbReference type="GO" id="GO:0006508">
    <property type="term" value="P:proteolysis"/>
    <property type="evidence" value="ECO:0007669"/>
    <property type="project" value="UniProtKB-KW"/>
</dbReference>
<keyword evidence="1" id="KW-0547">Nucleotide-binding</keyword>
<dbReference type="GO" id="GO:0034605">
    <property type="term" value="P:cellular response to heat"/>
    <property type="evidence" value="ECO:0007669"/>
    <property type="project" value="TreeGrafter"/>
</dbReference>
<evidence type="ECO:0000256" key="2">
    <source>
        <dbReference type="ARBA" id="ARBA00022840"/>
    </source>
</evidence>
<feature type="region of interest" description="Disordered" evidence="4">
    <location>
        <begin position="489"/>
        <end position="521"/>
    </location>
</feature>
<dbReference type="OrthoDB" id="18170at2759"/>
<dbReference type="Gene3D" id="3.40.50.300">
    <property type="entry name" value="P-loop containing nucleotide triphosphate hydrolases"/>
    <property type="match status" value="1"/>
</dbReference>
<dbReference type="Proteomes" id="UP000037460">
    <property type="component" value="Unassembled WGS sequence"/>
</dbReference>
<evidence type="ECO:0000313" key="7">
    <source>
        <dbReference type="Proteomes" id="UP000037460"/>
    </source>
</evidence>
<evidence type="ECO:0000256" key="4">
    <source>
        <dbReference type="SAM" id="MobiDB-lite"/>
    </source>
</evidence>
<keyword evidence="3" id="KW-0175">Coiled coil</keyword>
<keyword evidence="7" id="KW-1185">Reference proteome</keyword>
<evidence type="ECO:0000256" key="3">
    <source>
        <dbReference type="SAM" id="Coils"/>
    </source>
</evidence>
<dbReference type="GO" id="GO:0016887">
    <property type="term" value="F:ATP hydrolysis activity"/>
    <property type="evidence" value="ECO:0007669"/>
    <property type="project" value="InterPro"/>
</dbReference>
<dbReference type="PANTHER" id="PTHR11638">
    <property type="entry name" value="ATP-DEPENDENT CLP PROTEASE"/>
    <property type="match status" value="1"/>
</dbReference>
<dbReference type="InterPro" id="IPR001270">
    <property type="entry name" value="ClpA/B"/>
</dbReference>
<gene>
    <name evidence="6" type="ORF">Ctob_008751</name>
</gene>
<dbReference type="SMART" id="SM00382">
    <property type="entry name" value="AAA"/>
    <property type="match status" value="1"/>
</dbReference>
<dbReference type="InterPro" id="IPR027417">
    <property type="entry name" value="P-loop_NTPase"/>
</dbReference>
<name>A0A0M0K4W6_9EUKA</name>
<feature type="coiled-coil region" evidence="3">
    <location>
        <begin position="71"/>
        <end position="99"/>
    </location>
</feature>
<dbReference type="AlphaFoldDB" id="A0A0M0K4W6"/>
<feature type="domain" description="AAA+ ATPase" evidence="5">
    <location>
        <begin position="151"/>
        <end position="342"/>
    </location>
</feature>
<protein>
    <submittedName>
        <fullName evidence="6">ATP-dependent clp protease ATP-binding subunit</fullName>
    </submittedName>
</protein>
<sequence>MQMRFPTTIHGSATTGSSALQCARFRSLHSTRLLLSPPRIMAADRVPGVKMPNTGAPVSQNHLNEAAAAGVSRLEAAIKRQAAEKAAKERAAMERMEDIKRAEAQQPQAPRLRLEQMKATLDGSIDGQDLAKDVVARALRRRMMKLDDNERPLRLLFAGPSGVGKTAMATSVCEALLGRCEPDKNFKRFNLSEFSHPSKFNRLTGGDPNYVGYKEGGELTNFIRHAEERRVKKFTGVEHTSCVLLLDEVDRAADGLLTFLMNFLDQGQLTSGSGDTVDARRAVVLMTTNVGQKAIAAARMSAQDGARTGGAAMLPDELTREAVHAAEMARRRRAIVESVRADVLEHICDGRYENLGRLGTIVPFLPLRTEGQQRVVERQLRAVARRLEEAKAPAVLRGWSGALIEHALTHWDDDLGGRSTRDWIDENVVEALAEALDAAPLNVLNGSAPPLDLELDAIPASSPGAGMQMEDDPASRRVVCTATLMSGIGDRVRLTSSPPESSSADEDLPDSSNLPPHWKGK</sequence>
<dbReference type="Pfam" id="PF07724">
    <property type="entry name" value="AAA_2"/>
    <property type="match status" value="1"/>
</dbReference>
<comment type="caution">
    <text evidence="6">The sequence shown here is derived from an EMBL/GenBank/DDBJ whole genome shotgun (WGS) entry which is preliminary data.</text>
</comment>
<proteinExistence type="predicted"/>
<organism evidence="6 7">
    <name type="scientific">Chrysochromulina tobinii</name>
    <dbReference type="NCBI Taxonomy" id="1460289"/>
    <lineage>
        <taxon>Eukaryota</taxon>
        <taxon>Haptista</taxon>
        <taxon>Haptophyta</taxon>
        <taxon>Prymnesiophyceae</taxon>
        <taxon>Prymnesiales</taxon>
        <taxon>Chrysochromulinaceae</taxon>
        <taxon>Chrysochromulina</taxon>
    </lineage>
</organism>
<keyword evidence="2 6" id="KW-0067">ATP-binding</keyword>
<evidence type="ECO:0000313" key="6">
    <source>
        <dbReference type="EMBL" id="KOO33418.1"/>
    </source>
</evidence>
<evidence type="ECO:0000259" key="5">
    <source>
        <dbReference type="SMART" id="SM00382"/>
    </source>
</evidence>
<dbReference type="GO" id="GO:0008233">
    <property type="term" value="F:peptidase activity"/>
    <property type="evidence" value="ECO:0007669"/>
    <property type="project" value="UniProtKB-KW"/>
</dbReference>
<accession>A0A0M0K4W6</accession>
<dbReference type="EMBL" id="JWZX01001525">
    <property type="protein sequence ID" value="KOO33418.1"/>
    <property type="molecule type" value="Genomic_DNA"/>
</dbReference>
<dbReference type="SUPFAM" id="SSF52540">
    <property type="entry name" value="P-loop containing nucleoside triphosphate hydrolases"/>
    <property type="match status" value="1"/>
</dbReference>
<dbReference type="PANTHER" id="PTHR11638:SF18">
    <property type="entry name" value="HEAT SHOCK PROTEIN 104"/>
    <property type="match status" value="1"/>
</dbReference>